<evidence type="ECO:0000313" key="8">
    <source>
        <dbReference type="Proteomes" id="UP000015241"/>
    </source>
</evidence>
<feature type="compositionally biased region" description="Acidic residues" evidence="5">
    <location>
        <begin position="366"/>
        <end position="377"/>
    </location>
</feature>
<feature type="region of interest" description="Disordered" evidence="5">
    <location>
        <begin position="1"/>
        <end position="73"/>
    </location>
</feature>
<feature type="compositionally biased region" description="Basic residues" evidence="5">
    <location>
        <begin position="500"/>
        <end position="509"/>
    </location>
</feature>
<accession>S8DTP3</accession>
<sequence>MNRNYRQLPRRPRQHTSQNIVQEDDVYVPSDSEESAQSTETEDVEPEQHRPSQATRSHNRKALSLETEDLDERISGTIEELQGLWRRAQAENKDLSEQLAKLKARKPQPNDSPRTRRETEMYIKEVEDRVYSLHRQNAALRLENRALLKQARKGKRPLSVSDSDSEDVEERDSSTALNSDAVALAAPPKSQQAMSPEIAVFESSNSQRANASSSSPGERTMKLLLRRATHAMNEIARYDKMDCEACLTRRRIRWRQAPSPPLLSPSPPLLSPHPTQRPHRLPCGHALCHACIVGAPSSSTQERRPCAVCKRAFAEREPVPTGKVLEDEWATLRAVARKWRQLDHGPLDERDKELEAELALLREKDDGEEEDDEDDDGVGAGVVDEDPGKADAGRVEVEAEAEVEVIGSSSAPTRSSRSSSLATPPMTPPPSYSLRKRKRMSYRIPSRSASPGEDPDVHPGSTAGLQRFSTKRKRVPLPGLVEPRAVVDWLVLPTNGFPARPRRVPKVLRSKQLSLSDSESE</sequence>
<organism evidence="7 8">
    <name type="scientific">Fomitopsis schrenkii</name>
    <name type="common">Brown rot fungus</name>
    <dbReference type="NCBI Taxonomy" id="2126942"/>
    <lineage>
        <taxon>Eukaryota</taxon>
        <taxon>Fungi</taxon>
        <taxon>Dikarya</taxon>
        <taxon>Basidiomycota</taxon>
        <taxon>Agaricomycotina</taxon>
        <taxon>Agaricomycetes</taxon>
        <taxon>Polyporales</taxon>
        <taxon>Fomitopsis</taxon>
    </lineage>
</organism>
<dbReference type="OrthoDB" id="10540604at2759"/>
<evidence type="ECO:0000259" key="6">
    <source>
        <dbReference type="PROSITE" id="PS50089"/>
    </source>
</evidence>
<gene>
    <name evidence="7" type="ORF">FOMPIDRAFT_1043350</name>
</gene>
<feature type="compositionally biased region" description="Basic and acidic residues" evidence="5">
    <location>
        <begin position="386"/>
        <end position="397"/>
    </location>
</feature>
<dbReference type="SUPFAM" id="SSF57850">
    <property type="entry name" value="RING/U-box"/>
    <property type="match status" value="1"/>
</dbReference>
<protein>
    <recommendedName>
        <fullName evidence="6">RING-type domain-containing protein</fullName>
    </recommendedName>
</protein>
<name>S8DTP3_FOMSC</name>
<dbReference type="PROSITE" id="PS00518">
    <property type="entry name" value="ZF_RING_1"/>
    <property type="match status" value="1"/>
</dbReference>
<dbReference type="AlphaFoldDB" id="S8DTP3"/>
<evidence type="ECO:0000256" key="1">
    <source>
        <dbReference type="ARBA" id="ARBA00022723"/>
    </source>
</evidence>
<feature type="region of interest" description="Disordered" evidence="5">
    <location>
        <begin position="257"/>
        <end position="277"/>
    </location>
</feature>
<feature type="region of interest" description="Disordered" evidence="5">
    <location>
        <begin position="151"/>
        <end position="195"/>
    </location>
</feature>
<feature type="region of interest" description="Disordered" evidence="5">
    <location>
        <begin position="96"/>
        <end position="119"/>
    </location>
</feature>
<dbReference type="EMBL" id="KE504196">
    <property type="protein sequence ID" value="EPS95977.1"/>
    <property type="molecule type" value="Genomic_DNA"/>
</dbReference>
<evidence type="ECO:0000256" key="3">
    <source>
        <dbReference type="ARBA" id="ARBA00022833"/>
    </source>
</evidence>
<dbReference type="InterPro" id="IPR001841">
    <property type="entry name" value="Znf_RING"/>
</dbReference>
<proteinExistence type="predicted"/>
<evidence type="ECO:0000256" key="5">
    <source>
        <dbReference type="SAM" id="MobiDB-lite"/>
    </source>
</evidence>
<feature type="compositionally biased region" description="Low complexity" evidence="5">
    <location>
        <begin position="404"/>
        <end position="424"/>
    </location>
</feature>
<feature type="compositionally biased region" description="Acidic residues" evidence="5">
    <location>
        <begin position="22"/>
        <end position="45"/>
    </location>
</feature>
<dbReference type="Gene3D" id="3.30.40.10">
    <property type="entry name" value="Zinc/RING finger domain, C3HC4 (zinc finger)"/>
    <property type="match status" value="1"/>
</dbReference>
<feature type="compositionally biased region" description="Polar residues" evidence="5">
    <location>
        <begin position="511"/>
        <end position="521"/>
    </location>
</feature>
<evidence type="ECO:0000256" key="4">
    <source>
        <dbReference type="PROSITE-ProRule" id="PRU00175"/>
    </source>
</evidence>
<dbReference type="SMART" id="SM00184">
    <property type="entry name" value="RING"/>
    <property type="match status" value="1"/>
</dbReference>
<feature type="region of interest" description="Disordered" evidence="5">
    <location>
        <begin position="361"/>
        <end position="473"/>
    </location>
</feature>
<keyword evidence="2 4" id="KW-0863">Zinc-finger</keyword>
<feature type="compositionally biased region" description="Pro residues" evidence="5">
    <location>
        <begin position="258"/>
        <end position="271"/>
    </location>
</feature>
<evidence type="ECO:0000313" key="7">
    <source>
        <dbReference type="EMBL" id="EPS95977.1"/>
    </source>
</evidence>
<feature type="region of interest" description="Disordered" evidence="5">
    <location>
        <begin position="495"/>
        <end position="521"/>
    </location>
</feature>
<dbReference type="Proteomes" id="UP000015241">
    <property type="component" value="Unassembled WGS sequence"/>
</dbReference>
<reference evidence="7 8" key="1">
    <citation type="journal article" date="2012" name="Science">
        <title>The Paleozoic origin of enzymatic lignin decomposition reconstructed from 31 fungal genomes.</title>
        <authorList>
            <person name="Floudas D."/>
            <person name="Binder M."/>
            <person name="Riley R."/>
            <person name="Barry K."/>
            <person name="Blanchette R.A."/>
            <person name="Henrissat B."/>
            <person name="Martinez A.T."/>
            <person name="Otillar R."/>
            <person name="Spatafora J.W."/>
            <person name="Yadav J.S."/>
            <person name="Aerts A."/>
            <person name="Benoit I."/>
            <person name="Boyd A."/>
            <person name="Carlson A."/>
            <person name="Copeland A."/>
            <person name="Coutinho P.M."/>
            <person name="de Vries R.P."/>
            <person name="Ferreira P."/>
            <person name="Findley K."/>
            <person name="Foster B."/>
            <person name="Gaskell J."/>
            <person name="Glotzer D."/>
            <person name="Gorecki P."/>
            <person name="Heitman J."/>
            <person name="Hesse C."/>
            <person name="Hori C."/>
            <person name="Igarashi K."/>
            <person name="Jurgens J.A."/>
            <person name="Kallen N."/>
            <person name="Kersten P."/>
            <person name="Kohler A."/>
            <person name="Kuees U."/>
            <person name="Kumar T.K.A."/>
            <person name="Kuo A."/>
            <person name="LaButti K."/>
            <person name="Larrondo L.F."/>
            <person name="Lindquist E."/>
            <person name="Ling A."/>
            <person name="Lombard V."/>
            <person name="Lucas S."/>
            <person name="Lundell T."/>
            <person name="Martin R."/>
            <person name="McLaughlin D.J."/>
            <person name="Morgenstern I."/>
            <person name="Morin E."/>
            <person name="Murat C."/>
            <person name="Nagy L.G."/>
            <person name="Nolan M."/>
            <person name="Ohm R.A."/>
            <person name="Patyshakuliyeva A."/>
            <person name="Rokas A."/>
            <person name="Ruiz-Duenas F.J."/>
            <person name="Sabat G."/>
            <person name="Salamov A."/>
            <person name="Samejima M."/>
            <person name="Schmutz J."/>
            <person name="Slot J.C."/>
            <person name="St John F."/>
            <person name="Stenlid J."/>
            <person name="Sun H."/>
            <person name="Sun S."/>
            <person name="Syed K."/>
            <person name="Tsang A."/>
            <person name="Wiebenga A."/>
            <person name="Young D."/>
            <person name="Pisabarro A."/>
            <person name="Eastwood D.C."/>
            <person name="Martin F."/>
            <person name="Cullen D."/>
            <person name="Grigoriev I.V."/>
            <person name="Hibbett D.S."/>
        </authorList>
    </citation>
    <scope>NUCLEOTIDE SEQUENCE</scope>
    <source>
        <strain evidence="8">FP-58527</strain>
    </source>
</reference>
<dbReference type="InterPro" id="IPR017907">
    <property type="entry name" value="Znf_RING_CS"/>
</dbReference>
<dbReference type="InParanoid" id="S8DTP3"/>
<dbReference type="PROSITE" id="PS50089">
    <property type="entry name" value="ZF_RING_2"/>
    <property type="match status" value="1"/>
</dbReference>
<evidence type="ECO:0000256" key="2">
    <source>
        <dbReference type="ARBA" id="ARBA00022771"/>
    </source>
</evidence>
<dbReference type="HOGENOM" id="CLU_522784_0_0_1"/>
<dbReference type="InterPro" id="IPR013083">
    <property type="entry name" value="Znf_RING/FYVE/PHD"/>
</dbReference>
<feature type="domain" description="RING-type" evidence="6">
    <location>
        <begin position="243"/>
        <end position="310"/>
    </location>
</feature>
<keyword evidence="1" id="KW-0479">Metal-binding</keyword>
<keyword evidence="3" id="KW-0862">Zinc</keyword>
<keyword evidence="8" id="KW-1185">Reference proteome</keyword>
<dbReference type="GO" id="GO:0008270">
    <property type="term" value="F:zinc ion binding"/>
    <property type="evidence" value="ECO:0007669"/>
    <property type="project" value="UniProtKB-KW"/>
</dbReference>